<feature type="chain" id="PRO_5009535077" description="Cell division protein FtsL" evidence="1">
    <location>
        <begin position="38"/>
        <end position="101"/>
    </location>
</feature>
<protein>
    <recommendedName>
        <fullName evidence="4">Cell division protein FtsL</fullName>
    </recommendedName>
</protein>
<name>A0A1F8CQH2_9BACT</name>
<reference evidence="2 3" key="1">
    <citation type="journal article" date="2016" name="Nat. Commun.">
        <title>Thousands of microbial genomes shed light on interconnected biogeochemical processes in an aquifer system.</title>
        <authorList>
            <person name="Anantharaman K."/>
            <person name="Brown C.T."/>
            <person name="Hug L.A."/>
            <person name="Sharon I."/>
            <person name="Castelle C.J."/>
            <person name="Probst A.J."/>
            <person name="Thomas B.C."/>
            <person name="Singh A."/>
            <person name="Wilkins M.J."/>
            <person name="Karaoz U."/>
            <person name="Brodie E.L."/>
            <person name="Williams K.H."/>
            <person name="Hubbard S.S."/>
            <person name="Banfield J.F."/>
        </authorList>
    </citation>
    <scope>NUCLEOTIDE SEQUENCE [LARGE SCALE GENOMIC DNA]</scope>
</reference>
<gene>
    <name evidence="2" type="ORF">A2197_00745</name>
</gene>
<dbReference type="AlphaFoldDB" id="A0A1F8CQH2"/>
<organism evidence="2 3">
    <name type="scientific">Candidatus Woesebacteria bacterium RIFOXYA1_FULL_48_16</name>
    <dbReference type="NCBI Taxonomy" id="1802535"/>
    <lineage>
        <taxon>Bacteria</taxon>
        <taxon>Candidatus Woeseibacteriota</taxon>
    </lineage>
</organism>
<evidence type="ECO:0000256" key="1">
    <source>
        <dbReference type="SAM" id="SignalP"/>
    </source>
</evidence>
<comment type="caution">
    <text evidence="2">The sequence shown here is derived from an EMBL/GenBank/DDBJ whole genome shotgun (WGS) entry which is preliminary data.</text>
</comment>
<accession>A0A1F8CQH2</accession>
<dbReference type="EMBL" id="MGHV01000046">
    <property type="protein sequence ID" value="OGM77835.1"/>
    <property type="molecule type" value="Genomic_DNA"/>
</dbReference>
<keyword evidence="1" id="KW-0732">Signal</keyword>
<feature type="signal peptide" evidence="1">
    <location>
        <begin position="1"/>
        <end position="37"/>
    </location>
</feature>
<sequence length="101" mass="11164">MIIRIKIQKMKNIKKYMLIFFLGAMAVSSILMTVATATSGAEVANLQKEQARLADQKRYLESTLVKTLSMDQLDEKSGSLGYVKPANLVYVALPESVAKLP</sequence>
<evidence type="ECO:0000313" key="3">
    <source>
        <dbReference type="Proteomes" id="UP000178430"/>
    </source>
</evidence>
<dbReference type="Proteomes" id="UP000178430">
    <property type="component" value="Unassembled WGS sequence"/>
</dbReference>
<proteinExistence type="predicted"/>
<evidence type="ECO:0000313" key="2">
    <source>
        <dbReference type="EMBL" id="OGM77835.1"/>
    </source>
</evidence>
<evidence type="ECO:0008006" key="4">
    <source>
        <dbReference type="Google" id="ProtNLM"/>
    </source>
</evidence>